<keyword evidence="2" id="KW-1185">Reference proteome</keyword>
<name>A0A6V8QFP7_9ACTN</name>
<dbReference type="Proteomes" id="UP000591948">
    <property type="component" value="Unassembled WGS sequence"/>
</dbReference>
<dbReference type="AlphaFoldDB" id="A0A6V8QFP7"/>
<dbReference type="EMBL" id="BLRY01000045">
    <property type="protein sequence ID" value="GFP27569.1"/>
    <property type="molecule type" value="Genomic_DNA"/>
</dbReference>
<evidence type="ECO:0000313" key="2">
    <source>
        <dbReference type="Proteomes" id="UP000591948"/>
    </source>
</evidence>
<evidence type="ECO:0008006" key="3">
    <source>
        <dbReference type="Google" id="ProtNLM"/>
    </source>
</evidence>
<protein>
    <recommendedName>
        <fullName evidence="3">Transposase</fullName>
    </recommendedName>
</protein>
<comment type="caution">
    <text evidence="1">The sequence shown here is derived from an EMBL/GenBank/DDBJ whole genome shotgun (WGS) entry which is preliminary data.</text>
</comment>
<sequence length="69" mass="8144">MKFLIAAKLSLKLVQTHLETVQDKMRIWTHYNQAYQLYTYSLPITWNYVQDRPYRGDTKLGVTPPASLQ</sequence>
<reference evidence="1 2" key="1">
    <citation type="journal article" date="2020" name="Front. Microbiol.">
        <title>Single-cell genomics of novel Actinobacteria with the Wood-Ljungdahl pathway discovered in a serpentinizing system.</title>
        <authorList>
            <person name="Merino N."/>
            <person name="Kawai M."/>
            <person name="Boyd E.S."/>
            <person name="Colman D.R."/>
            <person name="McGlynn S.E."/>
            <person name="Nealson K.H."/>
            <person name="Kurokawa K."/>
            <person name="Hongoh Y."/>
        </authorList>
    </citation>
    <scope>NUCLEOTIDE SEQUENCE [LARGE SCALE GENOMIC DNA]</scope>
    <source>
        <strain evidence="1 2">S33</strain>
    </source>
</reference>
<organism evidence="1 2">
    <name type="scientific">Candidatus Hakubella thermalkaliphila</name>
    <dbReference type="NCBI Taxonomy" id="2754717"/>
    <lineage>
        <taxon>Bacteria</taxon>
        <taxon>Bacillati</taxon>
        <taxon>Actinomycetota</taxon>
        <taxon>Actinomycetota incertae sedis</taxon>
        <taxon>Candidatus Hakubellales</taxon>
        <taxon>Candidatus Hakubellaceae</taxon>
        <taxon>Candidatus Hakubella</taxon>
    </lineage>
</organism>
<accession>A0A6V8QFP7</accession>
<proteinExistence type="predicted"/>
<gene>
    <name evidence="1" type="ORF">HKBW3S33_00981</name>
</gene>
<evidence type="ECO:0000313" key="1">
    <source>
        <dbReference type="EMBL" id="GFP27569.1"/>
    </source>
</evidence>